<evidence type="ECO:0000313" key="3">
    <source>
        <dbReference type="Proteomes" id="UP000028582"/>
    </source>
</evidence>
<accession>A0A081B201</accession>
<sequence>MNQKSTETAEEKSEHGLPALSVLDEPERRHGRDEPRPSRHDVGSTTSRIDFTWTRTPTTSPLELHRRCAETIERYSANLRERQRKMERLELLLPLPNSDHRKDSSTRATPPTRSTPPRPAKRNKLGSTTPVPHRAKNSPGITSPAWSLSSTKSRISTRLKFDDMTTSPLINKHSNNQRQVKLPFRGTPDKTATQESTPASHSEGTPELSSIDTSTNSSHKKSMELSPTWSQRQQDFMAAIDAESDSSQS</sequence>
<feature type="compositionally biased region" description="Basic and acidic residues" evidence="1">
    <location>
        <begin position="25"/>
        <end position="42"/>
    </location>
</feature>
<dbReference type="Proteomes" id="UP000028582">
    <property type="component" value="Unassembled WGS sequence"/>
</dbReference>
<dbReference type="AlphaFoldDB" id="A0A081B201"/>
<comment type="caution">
    <text evidence="2">The sequence shown here is derived from an EMBL/GenBank/DDBJ whole genome shotgun (WGS) entry which is preliminary data.</text>
</comment>
<protein>
    <submittedName>
        <fullName evidence="2">Uncharacterized protein</fullName>
    </submittedName>
</protein>
<dbReference type="EMBL" id="ANJA01000188">
    <property type="protein sequence ID" value="ETO85162.1"/>
    <property type="molecule type" value="Genomic_DNA"/>
</dbReference>
<proteinExistence type="predicted"/>
<reference evidence="2 3" key="1">
    <citation type="submission" date="2013-11" db="EMBL/GenBank/DDBJ databases">
        <title>The Genome Sequence of Phytophthora parasitica P1976.</title>
        <authorList>
            <consortium name="The Broad Institute Genomics Platform"/>
            <person name="Russ C."/>
            <person name="Tyler B."/>
            <person name="Panabieres F."/>
            <person name="Shan W."/>
            <person name="Tripathy S."/>
            <person name="Grunwald N."/>
            <person name="Machado M."/>
            <person name="Johnson C.S."/>
            <person name="Walker B."/>
            <person name="Young S."/>
            <person name="Zeng Q."/>
            <person name="Gargeya S."/>
            <person name="Fitzgerald M."/>
            <person name="Haas B."/>
            <person name="Abouelleil A."/>
            <person name="Allen A.W."/>
            <person name="Alvarado L."/>
            <person name="Arachchi H.M."/>
            <person name="Berlin A.M."/>
            <person name="Chapman S.B."/>
            <person name="Gainer-Dewar J."/>
            <person name="Goldberg J."/>
            <person name="Griggs A."/>
            <person name="Gujja S."/>
            <person name="Hansen M."/>
            <person name="Howarth C."/>
            <person name="Imamovic A."/>
            <person name="Ireland A."/>
            <person name="Larimer J."/>
            <person name="McCowan C."/>
            <person name="Murphy C."/>
            <person name="Pearson M."/>
            <person name="Poon T.W."/>
            <person name="Priest M."/>
            <person name="Roberts A."/>
            <person name="Saif S."/>
            <person name="Shea T."/>
            <person name="Sisk P."/>
            <person name="Sykes S."/>
            <person name="Wortman J."/>
            <person name="Nusbaum C."/>
            <person name="Birren B."/>
        </authorList>
    </citation>
    <scope>NUCLEOTIDE SEQUENCE [LARGE SCALE GENOMIC DNA]</scope>
    <source>
        <strain evidence="2 3">P1976</strain>
    </source>
</reference>
<dbReference type="OrthoDB" id="106612at2759"/>
<evidence type="ECO:0000256" key="1">
    <source>
        <dbReference type="SAM" id="MobiDB-lite"/>
    </source>
</evidence>
<feature type="compositionally biased region" description="Polar residues" evidence="1">
    <location>
        <begin position="225"/>
        <end position="234"/>
    </location>
</feature>
<evidence type="ECO:0000313" key="2">
    <source>
        <dbReference type="EMBL" id="ETO85162.1"/>
    </source>
</evidence>
<feature type="compositionally biased region" description="Polar residues" evidence="1">
    <location>
        <begin position="43"/>
        <end position="61"/>
    </location>
</feature>
<feature type="region of interest" description="Disordered" evidence="1">
    <location>
        <begin position="88"/>
        <end position="153"/>
    </location>
</feature>
<feature type="region of interest" description="Disordered" evidence="1">
    <location>
        <begin position="1"/>
        <end position="65"/>
    </location>
</feature>
<name>A0A081B201_PHYNI</name>
<feature type="compositionally biased region" description="Polar residues" evidence="1">
    <location>
        <begin position="166"/>
        <end position="179"/>
    </location>
</feature>
<feature type="compositionally biased region" description="Polar residues" evidence="1">
    <location>
        <begin position="190"/>
        <end position="217"/>
    </location>
</feature>
<gene>
    <name evidence="2" type="ORF">F444_01020</name>
</gene>
<feature type="compositionally biased region" description="Polar residues" evidence="1">
    <location>
        <begin position="139"/>
        <end position="153"/>
    </location>
</feature>
<organism evidence="2 3">
    <name type="scientific">Phytophthora nicotianae P1976</name>
    <dbReference type="NCBI Taxonomy" id="1317066"/>
    <lineage>
        <taxon>Eukaryota</taxon>
        <taxon>Sar</taxon>
        <taxon>Stramenopiles</taxon>
        <taxon>Oomycota</taxon>
        <taxon>Peronosporomycetes</taxon>
        <taxon>Peronosporales</taxon>
        <taxon>Peronosporaceae</taxon>
        <taxon>Phytophthora</taxon>
    </lineage>
</organism>
<feature type="region of interest" description="Disordered" evidence="1">
    <location>
        <begin position="166"/>
        <end position="249"/>
    </location>
</feature>